<organism evidence="13 14">
    <name type="scientific">Hermetia illucens</name>
    <name type="common">Black soldier fly</name>
    <dbReference type="NCBI Taxonomy" id="343691"/>
    <lineage>
        <taxon>Eukaryota</taxon>
        <taxon>Metazoa</taxon>
        <taxon>Ecdysozoa</taxon>
        <taxon>Arthropoda</taxon>
        <taxon>Hexapoda</taxon>
        <taxon>Insecta</taxon>
        <taxon>Pterygota</taxon>
        <taxon>Neoptera</taxon>
        <taxon>Endopterygota</taxon>
        <taxon>Diptera</taxon>
        <taxon>Brachycera</taxon>
        <taxon>Stratiomyomorpha</taxon>
        <taxon>Stratiomyidae</taxon>
        <taxon>Hermetiinae</taxon>
        <taxon>Hermetia</taxon>
    </lineage>
</organism>
<evidence type="ECO:0000256" key="12">
    <source>
        <dbReference type="SAM" id="MobiDB-lite"/>
    </source>
</evidence>
<keyword evidence="8 11" id="KW-0498">Mitosis</keyword>
<gene>
    <name evidence="13" type="ORF">HERILL_LOCUS11121</name>
</gene>
<feature type="region of interest" description="Disordered" evidence="12">
    <location>
        <begin position="514"/>
        <end position="533"/>
    </location>
</feature>
<keyword evidence="6" id="KW-0963">Cytoplasm</keyword>
<evidence type="ECO:0000256" key="3">
    <source>
        <dbReference type="ARBA" id="ARBA00009471"/>
    </source>
</evidence>
<name>A0A7R8UWQ4_HERIL</name>
<evidence type="ECO:0000256" key="6">
    <source>
        <dbReference type="ARBA" id="ARBA00022490"/>
    </source>
</evidence>
<evidence type="ECO:0000256" key="2">
    <source>
        <dbReference type="ARBA" id="ARBA00004496"/>
    </source>
</evidence>
<dbReference type="AlphaFoldDB" id="A0A7R8UWQ4"/>
<sequence>MTMTPPHMDSPLRRSEVGAFRTPVQTPVINDDEAERREARRRTTAVLDTPSTTVEESETLKNCLQQCNDKLSRDNAWAVSVIDTLSSLMSRHHKALSNFKVAGSSLEASSRVYALRVDSVHSEVLRISSGLNKQKVINENDDEPSAQHENDGEQVGGAETNAEGERPAKRKKRTRKAVSTITKNKETINAHLDTNPFTDPIFAKMNSGVGNVSGSNRLLQNVLHSVDSELRLRMNHPFWDSKDHESFDYPEQYDFSDMPDVDGEMVANLRLTGMVLRPQLSGYVISDTPAEQDESDDDRPSDSNMHVDEDIDHNSQMAVAFDINAAVEASQPDTHPFIDVDLGDFDELTVEEQVAINNCKGLRRAPVLIEDMRPVDSSSSTLEYSYRPMDKISQFWAGPSHWKFKKSRNKSLSLAQRFSANHTGDNRKQNLRGKRKPLKFRTQPLEFLEIHDNLFQKLDEKSKMRKANIQKKWDAKRMKLPTDLQINKDIFDIYSYSLGTQVMEEVEAALSPDIPDGSDYDNPNSEKFCDDIPNDDMMDVMDTEGDAPDMNTDTECVNQTVMEIATDFVGAPDKVTKIIVPFARRAKVVDMKQLKKCCTILIDQQMHETDKENLSQPPGFESEKYKGGVASFNKIYSNLPRLLTPSMNEALSTAVAFYSILHLANEANLRLVMDDKLKDFQIRKIED</sequence>
<keyword evidence="9 11" id="KW-0226">DNA condensation</keyword>
<proteinExistence type="inferred from homology"/>
<dbReference type="EMBL" id="LR899012">
    <property type="protein sequence ID" value="CAD7088507.1"/>
    <property type="molecule type" value="Genomic_DNA"/>
</dbReference>
<evidence type="ECO:0000313" key="14">
    <source>
        <dbReference type="Proteomes" id="UP000594454"/>
    </source>
</evidence>
<dbReference type="PANTHER" id="PTHR13108">
    <property type="entry name" value="CONDENSIN COMPLEX SUBUNIT 2"/>
    <property type="match status" value="1"/>
</dbReference>
<keyword evidence="10 11" id="KW-0131">Cell cycle</keyword>
<feature type="region of interest" description="Disordered" evidence="12">
    <location>
        <begin position="1"/>
        <end position="40"/>
    </location>
</feature>
<dbReference type="Pfam" id="PF05786">
    <property type="entry name" value="Cnd2"/>
    <property type="match status" value="1"/>
</dbReference>
<protein>
    <recommendedName>
        <fullName evidence="4 11">Condensin complex subunit 2</fullName>
    </recommendedName>
</protein>
<dbReference type="GO" id="GO:0005737">
    <property type="term" value="C:cytoplasm"/>
    <property type="evidence" value="ECO:0007669"/>
    <property type="project" value="UniProtKB-SubCell"/>
</dbReference>
<evidence type="ECO:0000256" key="1">
    <source>
        <dbReference type="ARBA" id="ARBA00004286"/>
    </source>
</evidence>
<dbReference type="InterPro" id="IPR022816">
    <property type="entry name" value="Condensin_barren_su2"/>
</dbReference>
<evidence type="ECO:0000256" key="9">
    <source>
        <dbReference type="ARBA" id="ARBA00023067"/>
    </source>
</evidence>
<dbReference type="FunCoup" id="A0A7R8UWQ4">
    <property type="interactions" value="1017"/>
</dbReference>
<keyword evidence="5" id="KW-0158">Chromosome</keyword>
<dbReference type="Proteomes" id="UP000594454">
    <property type="component" value="Chromosome 4"/>
</dbReference>
<dbReference type="GO" id="GO:0051301">
    <property type="term" value="P:cell division"/>
    <property type="evidence" value="ECO:0007669"/>
    <property type="project" value="UniProtKB-KW"/>
</dbReference>
<feature type="compositionally biased region" description="Basic and acidic residues" evidence="12">
    <location>
        <begin position="298"/>
        <end position="308"/>
    </location>
</feature>
<dbReference type="OrthoDB" id="362021at2759"/>
<comment type="function">
    <text evidence="11">Regulatory subunit of the condensin complex, a complex required for conversion of interphase chromatin into mitotic-like condense chromosomes.</text>
</comment>
<evidence type="ECO:0000256" key="5">
    <source>
        <dbReference type="ARBA" id="ARBA00022454"/>
    </source>
</evidence>
<dbReference type="PIRSF" id="PIRSF017126">
    <property type="entry name" value="Condensin_H"/>
    <property type="match status" value="1"/>
</dbReference>
<accession>A0A7R8UWQ4</accession>
<dbReference type="PANTHER" id="PTHR13108:SF9">
    <property type="entry name" value="CONDENSIN COMPLEX SUBUNIT 2"/>
    <property type="match status" value="1"/>
</dbReference>
<dbReference type="OMA" id="FRKTCAD"/>
<comment type="subcellular location">
    <subcellularLocation>
        <location evidence="1">Chromosome</location>
    </subcellularLocation>
    <subcellularLocation>
        <location evidence="2">Cytoplasm</location>
    </subcellularLocation>
</comment>
<comment type="similarity">
    <text evidence="3 11">Belongs to the CND2 (condensin subunit 2) family.</text>
</comment>
<keyword evidence="14" id="KW-1185">Reference proteome</keyword>
<evidence type="ECO:0000313" key="13">
    <source>
        <dbReference type="EMBL" id="CAD7088507.1"/>
    </source>
</evidence>
<keyword evidence="7 11" id="KW-0132">Cell division</keyword>
<dbReference type="InParanoid" id="A0A7R8UWQ4"/>
<evidence type="ECO:0000256" key="7">
    <source>
        <dbReference type="ARBA" id="ARBA00022618"/>
    </source>
</evidence>
<dbReference type="GO" id="GO:0003682">
    <property type="term" value="F:chromatin binding"/>
    <property type="evidence" value="ECO:0007669"/>
    <property type="project" value="TreeGrafter"/>
</dbReference>
<dbReference type="GO" id="GO:0007076">
    <property type="term" value="P:mitotic chromosome condensation"/>
    <property type="evidence" value="ECO:0007669"/>
    <property type="project" value="InterPro"/>
</dbReference>
<evidence type="ECO:0000256" key="8">
    <source>
        <dbReference type="ARBA" id="ARBA00022776"/>
    </source>
</evidence>
<reference evidence="13 14" key="1">
    <citation type="submission" date="2020-11" db="EMBL/GenBank/DDBJ databases">
        <authorList>
            <person name="Wallbank WR R."/>
            <person name="Pardo Diaz C."/>
            <person name="Kozak K."/>
            <person name="Martin S."/>
            <person name="Jiggins C."/>
            <person name="Moest M."/>
            <person name="Warren A I."/>
            <person name="Generalovic N T."/>
            <person name="Byers J.R.P. K."/>
            <person name="Montejo-Kovacevich G."/>
            <person name="Yen C E."/>
        </authorList>
    </citation>
    <scope>NUCLEOTIDE SEQUENCE [LARGE SCALE GENOMIC DNA]</scope>
</reference>
<feature type="region of interest" description="Disordered" evidence="12">
    <location>
        <begin position="135"/>
        <end position="179"/>
    </location>
</feature>
<evidence type="ECO:0000256" key="11">
    <source>
        <dbReference type="PIRNR" id="PIRNR017126"/>
    </source>
</evidence>
<feature type="region of interest" description="Disordered" evidence="12">
    <location>
        <begin position="282"/>
        <end position="311"/>
    </location>
</feature>
<evidence type="ECO:0000256" key="10">
    <source>
        <dbReference type="ARBA" id="ARBA00023306"/>
    </source>
</evidence>
<dbReference type="GO" id="GO:0000796">
    <property type="term" value="C:condensin complex"/>
    <property type="evidence" value="ECO:0007669"/>
    <property type="project" value="InterPro"/>
</dbReference>
<evidence type="ECO:0000256" key="4">
    <source>
        <dbReference type="ARBA" id="ARBA00016065"/>
    </source>
</evidence>